<evidence type="ECO:0000256" key="5">
    <source>
        <dbReference type="ARBA" id="ARBA00023004"/>
    </source>
</evidence>
<organism evidence="7 8">
    <name type="scientific">Klebsiella pneumoniae</name>
    <dbReference type="NCBI Taxonomy" id="573"/>
    <lineage>
        <taxon>Bacteria</taxon>
        <taxon>Pseudomonadati</taxon>
        <taxon>Pseudomonadota</taxon>
        <taxon>Gammaproteobacteria</taxon>
        <taxon>Enterobacterales</taxon>
        <taxon>Enterobacteriaceae</taxon>
        <taxon>Klebsiella/Raoultella group</taxon>
        <taxon>Klebsiella</taxon>
        <taxon>Klebsiella pneumoniae complex</taxon>
    </lineage>
</organism>
<dbReference type="PANTHER" id="PTHR43809">
    <property type="entry name" value="NITRITE REDUCTASE (NADH) LARGE SUBUNIT"/>
    <property type="match status" value="1"/>
</dbReference>
<dbReference type="Proteomes" id="UP000251088">
    <property type="component" value="Unassembled WGS sequence"/>
</dbReference>
<evidence type="ECO:0000256" key="6">
    <source>
        <dbReference type="ARBA" id="ARBA00023014"/>
    </source>
</evidence>
<name>A0A2X3EV10_KLEPN</name>
<dbReference type="GO" id="GO:0046872">
    <property type="term" value="F:metal ion binding"/>
    <property type="evidence" value="ECO:0007669"/>
    <property type="project" value="UniProtKB-KW"/>
</dbReference>
<sequence>MRGSAGKDVGIIATEKGWNLYVCGNGGMKPRHADLLAADLDRDTLIKYLDRFMMFYIRTADKLTRTARGWTIWKAVSTICAASSSMTSSV</sequence>
<dbReference type="EMBL" id="UAWN01000012">
    <property type="protein sequence ID" value="SQC14410.1"/>
    <property type="molecule type" value="Genomic_DNA"/>
</dbReference>
<evidence type="ECO:0000256" key="3">
    <source>
        <dbReference type="ARBA" id="ARBA00022723"/>
    </source>
</evidence>
<keyword evidence="4" id="KW-0560">Oxidoreductase</keyword>
<evidence type="ECO:0000313" key="8">
    <source>
        <dbReference type="Proteomes" id="UP000251088"/>
    </source>
</evidence>
<keyword evidence="3" id="KW-0479">Metal-binding</keyword>
<evidence type="ECO:0000256" key="1">
    <source>
        <dbReference type="ARBA" id="ARBA00022485"/>
    </source>
</evidence>
<dbReference type="AlphaFoldDB" id="A0A2X3EV10"/>
<dbReference type="SUPFAM" id="SSF56014">
    <property type="entry name" value="Nitrite and sulphite reductase 4Fe-4S domain-like"/>
    <property type="match status" value="1"/>
</dbReference>
<dbReference type="PANTHER" id="PTHR43809:SF1">
    <property type="entry name" value="NITRITE REDUCTASE (NADH) LARGE SUBUNIT"/>
    <property type="match status" value="1"/>
</dbReference>
<protein>
    <submittedName>
        <fullName evidence="7">Nitrite reductase subunit NirD</fullName>
    </submittedName>
</protein>
<proteinExistence type="predicted"/>
<keyword evidence="5" id="KW-0408">Iron</keyword>
<dbReference type="Gene3D" id="3.30.413.10">
    <property type="entry name" value="Sulfite Reductase Hemoprotein, domain 1"/>
    <property type="match status" value="1"/>
</dbReference>
<dbReference type="GO" id="GO:0016491">
    <property type="term" value="F:oxidoreductase activity"/>
    <property type="evidence" value="ECO:0007669"/>
    <property type="project" value="UniProtKB-KW"/>
</dbReference>
<keyword evidence="6" id="KW-0411">Iron-sulfur</keyword>
<dbReference type="InterPro" id="IPR045854">
    <property type="entry name" value="NO2/SO3_Rdtase_4Fe4S_sf"/>
</dbReference>
<gene>
    <name evidence="7" type="ORF">NCTC9128_02493</name>
</gene>
<evidence type="ECO:0000256" key="2">
    <source>
        <dbReference type="ARBA" id="ARBA00022617"/>
    </source>
</evidence>
<dbReference type="GO" id="GO:0051539">
    <property type="term" value="F:4 iron, 4 sulfur cluster binding"/>
    <property type="evidence" value="ECO:0007669"/>
    <property type="project" value="UniProtKB-KW"/>
</dbReference>
<accession>A0A2X3EV10</accession>
<evidence type="ECO:0000313" key="7">
    <source>
        <dbReference type="EMBL" id="SQC14410.1"/>
    </source>
</evidence>
<keyword evidence="2" id="KW-0349">Heme</keyword>
<dbReference type="InterPro" id="IPR052034">
    <property type="entry name" value="NasD-like"/>
</dbReference>
<keyword evidence="1" id="KW-0004">4Fe-4S</keyword>
<reference evidence="7 8" key="1">
    <citation type="submission" date="2018-06" db="EMBL/GenBank/DDBJ databases">
        <authorList>
            <consortium name="Pathogen Informatics"/>
            <person name="Doyle S."/>
        </authorList>
    </citation>
    <scope>NUCLEOTIDE SEQUENCE [LARGE SCALE GENOMIC DNA]</scope>
    <source>
        <strain evidence="7 8">NCTC9128</strain>
    </source>
</reference>
<evidence type="ECO:0000256" key="4">
    <source>
        <dbReference type="ARBA" id="ARBA00023002"/>
    </source>
</evidence>